<dbReference type="EMBL" id="CAEZUN010000108">
    <property type="protein sequence ID" value="CAB4604657.1"/>
    <property type="molecule type" value="Genomic_DNA"/>
</dbReference>
<dbReference type="AlphaFoldDB" id="A0A6J6GTQ8"/>
<name>A0A6J6GTQ8_9ZZZZ</name>
<gene>
    <name evidence="2" type="ORF">UFOPK1826_00917</name>
</gene>
<evidence type="ECO:0000313" key="2">
    <source>
        <dbReference type="EMBL" id="CAB4604657.1"/>
    </source>
</evidence>
<dbReference type="Pfam" id="PF02350">
    <property type="entry name" value="Epimerase_2"/>
    <property type="match status" value="1"/>
</dbReference>
<dbReference type="InterPro" id="IPR003331">
    <property type="entry name" value="UDP_GlcNAc_Epimerase_2_dom"/>
</dbReference>
<evidence type="ECO:0000259" key="1">
    <source>
        <dbReference type="Pfam" id="PF02350"/>
    </source>
</evidence>
<dbReference type="NCBIfam" id="TIGR00236">
    <property type="entry name" value="wecB"/>
    <property type="match status" value="1"/>
</dbReference>
<protein>
    <submittedName>
        <fullName evidence="2">Unannotated protein</fullName>
    </submittedName>
</protein>
<dbReference type="Gene3D" id="3.40.50.2000">
    <property type="entry name" value="Glycogen Phosphorylase B"/>
    <property type="match status" value="2"/>
</dbReference>
<dbReference type="PANTHER" id="PTHR43174">
    <property type="entry name" value="UDP-N-ACETYLGLUCOSAMINE 2-EPIMERASE"/>
    <property type="match status" value="1"/>
</dbReference>
<dbReference type="PANTHER" id="PTHR43174:SF1">
    <property type="entry name" value="UDP-N-ACETYLGLUCOSAMINE 2-EPIMERASE"/>
    <property type="match status" value="1"/>
</dbReference>
<dbReference type="InterPro" id="IPR029767">
    <property type="entry name" value="WecB-like"/>
</dbReference>
<sequence length="379" mass="43087">MKTNTKSALKVMTIVGTRPELIKLSRIIPLLDEHTQHTLVHTGQNFSPELNEVFFNEMRIRKPDYLFSVAGSTPMNSIAQILETTDQVLESVMPDAVLVLGDTNSALSVIAAKRRKIPIFHLEAGNRSFDQRTPEEVNRKIVDHTSDINLTYSEHARRNLLHEGFISSQIFKVGSPMKEIFNFYNLDFDKSKVLSELKVEKNKFFVVSLHREENVDDSEKLTKLIAAIESTAEHFNHQVIFSTHPRTRERLNNLNIKFDKRINFITALGFFDFIKLQQNAFCVISDSGTLTEEASLLGFPAVTLRDAHERPEGTDNGTLAMSGSSISQLISEVAVVRAQFDSGNLPKPISDYEVDDVSWRVLKIILSYVEYVNKRVWFK</sequence>
<reference evidence="2" key="1">
    <citation type="submission" date="2020-05" db="EMBL/GenBank/DDBJ databases">
        <authorList>
            <person name="Chiriac C."/>
            <person name="Salcher M."/>
            <person name="Ghai R."/>
            <person name="Kavagutti S V."/>
        </authorList>
    </citation>
    <scope>NUCLEOTIDE SEQUENCE</scope>
</reference>
<proteinExistence type="predicted"/>
<dbReference type="SUPFAM" id="SSF53756">
    <property type="entry name" value="UDP-Glycosyltransferase/glycogen phosphorylase"/>
    <property type="match status" value="1"/>
</dbReference>
<accession>A0A6J6GTQ8</accession>
<dbReference type="CDD" id="cd03786">
    <property type="entry name" value="GTB_UDP-GlcNAc_2-Epimerase"/>
    <property type="match status" value="1"/>
</dbReference>
<organism evidence="2">
    <name type="scientific">freshwater metagenome</name>
    <dbReference type="NCBI Taxonomy" id="449393"/>
    <lineage>
        <taxon>unclassified sequences</taxon>
        <taxon>metagenomes</taxon>
        <taxon>ecological metagenomes</taxon>
    </lineage>
</organism>
<feature type="domain" description="UDP-N-acetylglucosamine 2-epimerase" evidence="1">
    <location>
        <begin position="33"/>
        <end position="365"/>
    </location>
</feature>